<dbReference type="EMBL" id="LT838272">
    <property type="protein sequence ID" value="SMB96724.1"/>
    <property type="molecule type" value="Genomic_DNA"/>
</dbReference>
<dbReference type="RefSeq" id="WP_084665227.1">
    <property type="nucleotide sequence ID" value="NZ_LT838272.1"/>
</dbReference>
<keyword evidence="5" id="KW-1185">Reference proteome</keyword>
<feature type="coiled-coil region" evidence="2">
    <location>
        <begin position="226"/>
        <end position="284"/>
    </location>
</feature>
<dbReference type="STRING" id="698762.SAMN00808754_1617"/>
<dbReference type="Pfam" id="PF02195">
    <property type="entry name" value="ParB_N"/>
    <property type="match status" value="1"/>
</dbReference>
<dbReference type="InterPro" id="IPR036086">
    <property type="entry name" value="ParB/Sulfiredoxin_sf"/>
</dbReference>
<evidence type="ECO:0000256" key="1">
    <source>
        <dbReference type="ARBA" id="ARBA00006295"/>
    </source>
</evidence>
<comment type="similarity">
    <text evidence="1">Belongs to the ParB family.</text>
</comment>
<evidence type="ECO:0000259" key="3">
    <source>
        <dbReference type="SMART" id="SM00470"/>
    </source>
</evidence>
<accession>A0A1W1VV20</accession>
<dbReference type="NCBIfam" id="TIGR00180">
    <property type="entry name" value="parB_part"/>
    <property type="match status" value="1"/>
</dbReference>
<dbReference type="Gene3D" id="1.10.10.2830">
    <property type="match status" value="1"/>
</dbReference>
<gene>
    <name evidence="4" type="ORF">SAMN00808754_1617</name>
</gene>
<protein>
    <submittedName>
        <fullName evidence="4">Chromosome partitioning protein, ParB family</fullName>
    </submittedName>
</protein>
<dbReference type="SUPFAM" id="SSF110849">
    <property type="entry name" value="ParB/Sulfiredoxin"/>
    <property type="match status" value="1"/>
</dbReference>
<dbReference type="GO" id="GO:0003677">
    <property type="term" value="F:DNA binding"/>
    <property type="evidence" value="ECO:0007669"/>
    <property type="project" value="InterPro"/>
</dbReference>
<dbReference type="GO" id="GO:0007059">
    <property type="term" value="P:chromosome segregation"/>
    <property type="evidence" value="ECO:0007669"/>
    <property type="project" value="TreeGrafter"/>
</dbReference>
<proteinExistence type="inferred from homology"/>
<dbReference type="PANTHER" id="PTHR33375">
    <property type="entry name" value="CHROMOSOME-PARTITIONING PROTEIN PARB-RELATED"/>
    <property type="match status" value="1"/>
</dbReference>
<organism evidence="4 5">
    <name type="scientific">Thermanaeromonas toyohensis ToBE</name>
    <dbReference type="NCBI Taxonomy" id="698762"/>
    <lineage>
        <taxon>Bacteria</taxon>
        <taxon>Bacillati</taxon>
        <taxon>Bacillota</taxon>
        <taxon>Clostridia</taxon>
        <taxon>Neomoorellales</taxon>
        <taxon>Neomoorellaceae</taxon>
        <taxon>Thermanaeromonas</taxon>
    </lineage>
</organism>
<dbReference type="SMART" id="SM00470">
    <property type="entry name" value="ParB"/>
    <property type="match status" value="1"/>
</dbReference>
<dbReference type="Proteomes" id="UP000192569">
    <property type="component" value="Chromosome I"/>
</dbReference>
<evidence type="ECO:0000256" key="2">
    <source>
        <dbReference type="SAM" id="Coils"/>
    </source>
</evidence>
<dbReference type="InterPro" id="IPR050336">
    <property type="entry name" value="Chromosome_partition/occlusion"/>
</dbReference>
<dbReference type="PANTHER" id="PTHR33375:SF1">
    <property type="entry name" value="CHROMOSOME-PARTITIONING PROTEIN PARB-RELATED"/>
    <property type="match status" value="1"/>
</dbReference>
<dbReference type="GO" id="GO:0005694">
    <property type="term" value="C:chromosome"/>
    <property type="evidence" value="ECO:0007669"/>
    <property type="project" value="TreeGrafter"/>
</dbReference>
<sequence length="353" mass="40919">MNFSQLSYTEMKVRLDELRENPWNFFRAADPEEVRELALSIREHGLLHPIVVRPVEGGYEIISGHRRKQALEYLGVKETTVRVVEVDDVEAELMLIDANLESRALSPMEVARAIRRKKELMGERRGRKERNNCANYSGKTSQLLASEFGLSPRQIENYDKLNDLIPELQLLVERGKLKPTTAVHIASWPPEAQRDLYEALGDEIAELKVKEVMKLKEESERGYFVLRILQRKLEEVEARLAEYTQAEELKENLKEEIARLRLQKKQLEYDIIDRQNALKALENRAVKKGAALIELLERLCRPVQAALPDIEHYLGEGLEDEAFRAYALRWAAVLRQAALLIEERLQSKMRRVK</sequence>
<dbReference type="InterPro" id="IPR004437">
    <property type="entry name" value="ParB/RepB/Spo0J"/>
</dbReference>
<dbReference type="Gene3D" id="3.90.1530.30">
    <property type="match status" value="1"/>
</dbReference>
<dbReference type="SUPFAM" id="SSF109709">
    <property type="entry name" value="KorB DNA-binding domain-like"/>
    <property type="match status" value="1"/>
</dbReference>
<evidence type="ECO:0000313" key="4">
    <source>
        <dbReference type="EMBL" id="SMB96724.1"/>
    </source>
</evidence>
<keyword evidence="2" id="KW-0175">Coiled coil</keyword>
<reference evidence="4 5" key="1">
    <citation type="submission" date="2017-04" db="EMBL/GenBank/DDBJ databases">
        <authorList>
            <person name="Afonso C.L."/>
            <person name="Miller P.J."/>
            <person name="Scott M.A."/>
            <person name="Spackman E."/>
            <person name="Goraichik I."/>
            <person name="Dimitrov K.M."/>
            <person name="Suarez D.L."/>
            <person name="Swayne D.E."/>
        </authorList>
    </citation>
    <scope>NUCLEOTIDE SEQUENCE [LARGE SCALE GENOMIC DNA]</scope>
    <source>
        <strain evidence="4 5">ToBE</strain>
    </source>
</reference>
<dbReference type="InterPro" id="IPR003115">
    <property type="entry name" value="ParB_N"/>
</dbReference>
<evidence type="ECO:0000313" key="5">
    <source>
        <dbReference type="Proteomes" id="UP000192569"/>
    </source>
</evidence>
<name>A0A1W1VV20_9FIRM</name>
<dbReference type="OrthoDB" id="1937833at2"/>
<dbReference type="AlphaFoldDB" id="A0A1W1VV20"/>
<feature type="domain" description="ParB-like N-terminal" evidence="3">
    <location>
        <begin position="11"/>
        <end position="100"/>
    </location>
</feature>